<dbReference type="GO" id="GO:0046872">
    <property type="term" value="F:metal ion binding"/>
    <property type="evidence" value="ECO:0007669"/>
    <property type="project" value="UniProtKB-KW"/>
</dbReference>
<dbReference type="InterPro" id="IPR023696">
    <property type="entry name" value="Ureohydrolase_dom_sf"/>
</dbReference>
<evidence type="ECO:0000256" key="1">
    <source>
        <dbReference type="ARBA" id="ARBA00022723"/>
    </source>
</evidence>
<dbReference type="PANTHER" id="PTHR11358:SF26">
    <property type="entry name" value="GUANIDINO ACID HYDROLASE, MITOCHONDRIAL"/>
    <property type="match status" value="1"/>
</dbReference>
<evidence type="ECO:0000313" key="5">
    <source>
        <dbReference type="Proteomes" id="UP000015480"/>
    </source>
</evidence>
<dbReference type="PROSITE" id="PS51409">
    <property type="entry name" value="ARGINASE_2"/>
    <property type="match status" value="1"/>
</dbReference>
<evidence type="ECO:0000256" key="3">
    <source>
        <dbReference type="PROSITE-ProRule" id="PRU00742"/>
    </source>
</evidence>
<name>S5YI18_PARAH</name>
<protein>
    <submittedName>
        <fullName evidence="4">Arginase/agmatinase/formiminoglutamase</fullName>
        <ecNumber evidence="4">3.5.3.11</ecNumber>
    </submittedName>
</protein>
<dbReference type="GO" id="GO:0008783">
    <property type="term" value="F:agmatinase activity"/>
    <property type="evidence" value="ECO:0007669"/>
    <property type="project" value="UniProtKB-EC"/>
</dbReference>
<dbReference type="Proteomes" id="UP000015480">
    <property type="component" value="Plasmid pAMI5"/>
</dbReference>
<dbReference type="PIRSF" id="PIRSF036979">
    <property type="entry name" value="Arginase"/>
    <property type="match status" value="1"/>
</dbReference>
<dbReference type="Pfam" id="PF00491">
    <property type="entry name" value="Arginase"/>
    <property type="match status" value="1"/>
</dbReference>
<dbReference type="Gene3D" id="3.40.800.10">
    <property type="entry name" value="Ureohydrolase domain"/>
    <property type="match status" value="1"/>
</dbReference>
<geneLocation type="plasmid" evidence="4 5">
    <name>pAMI5</name>
</geneLocation>
<reference evidence="4 5" key="1">
    <citation type="journal article" date="2014" name="BMC Genomics">
        <title>Architecture and functions of a multipartite genome of the methylotrophic bacterium Paracoccus aminophilus JCM 7686, containing primary and secondary chromids.</title>
        <authorList>
            <person name="Dziewit L."/>
            <person name="Czarnecki J."/>
            <person name="Wibberg D."/>
            <person name="Radlinska M."/>
            <person name="Mrozek P."/>
            <person name="Szymczak M."/>
            <person name="Schluter A."/>
            <person name="Puhler A."/>
            <person name="Bartosik D."/>
        </authorList>
    </citation>
    <scope>NUCLEOTIDE SEQUENCE [LARGE SCALE GENOMIC DNA]</scope>
    <source>
        <strain evidence="4">JCM 7686</strain>
        <plasmid evidence="5">Plasmid pAMI5</plasmid>
    </source>
</reference>
<evidence type="ECO:0000313" key="4">
    <source>
        <dbReference type="EMBL" id="AGT11108.1"/>
    </source>
</evidence>
<keyword evidence="5" id="KW-1185">Reference proteome</keyword>
<keyword evidence="1" id="KW-0479">Metal-binding</keyword>
<proteinExistence type="inferred from homology"/>
<organism evidence="4 5">
    <name type="scientific">Paracoccus aminophilus JCM 7686</name>
    <dbReference type="NCBI Taxonomy" id="1367847"/>
    <lineage>
        <taxon>Bacteria</taxon>
        <taxon>Pseudomonadati</taxon>
        <taxon>Pseudomonadota</taxon>
        <taxon>Alphaproteobacteria</taxon>
        <taxon>Rhodobacterales</taxon>
        <taxon>Paracoccaceae</taxon>
        <taxon>Paracoccus</taxon>
    </lineage>
</organism>
<dbReference type="PANTHER" id="PTHR11358">
    <property type="entry name" value="ARGINASE/AGMATINASE"/>
    <property type="match status" value="1"/>
</dbReference>
<dbReference type="KEGG" id="pami:JCM7686_pAMI5p042"/>
<evidence type="ECO:0000256" key="2">
    <source>
        <dbReference type="ARBA" id="ARBA00022801"/>
    </source>
</evidence>
<accession>S5YI18</accession>
<dbReference type="RefSeq" id="WP_020952880.1">
    <property type="nucleotide sequence ID" value="NC_022043.1"/>
</dbReference>
<dbReference type="PATRIC" id="fig|1367847.3.peg.4068"/>
<keyword evidence="4" id="KW-0614">Plasmid</keyword>
<dbReference type="AlphaFoldDB" id="S5YI18"/>
<sequence>MSKVDLGALFGAGSDKNSFLGLEEVRDLNAVSAPMALLGVPCATPYASVGAYCRNAPDAIRAATASFIANIDRHDFDIGGKVFPEPRLRAVDCGDLDYDETDSAANRDRIRTAVSTLISRGAVPLLVGGDDSIPVPMLEALNAKAEAEGRELTIIQIDAHIDWREIHMGERYGLSSTMRRASELSQVKRIIQIGARGIGSGATEDYEAALAWGVHFVTAAQLHKIGAEAALASIPEGSDIVICIDADAFNSSDLPGVIARGPGGLEYYQVVDLIQTAAAKGRIKAMDFVEFMPERDIDGMGALTFARTIITAMGVIARQAG</sequence>
<dbReference type="InterPro" id="IPR006035">
    <property type="entry name" value="Ureohydrolase"/>
</dbReference>
<dbReference type="HOGENOM" id="CLU_039478_0_2_5"/>
<gene>
    <name evidence="4" type="ORF">JCM7686_pAMI5p042</name>
</gene>
<keyword evidence="2 4" id="KW-0378">Hydrolase</keyword>
<dbReference type="EMBL" id="CP006653">
    <property type="protein sequence ID" value="AGT11108.1"/>
    <property type="molecule type" value="Genomic_DNA"/>
</dbReference>
<dbReference type="EC" id="3.5.3.11" evidence="4"/>
<dbReference type="SUPFAM" id="SSF52768">
    <property type="entry name" value="Arginase/deacetylase"/>
    <property type="match status" value="1"/>
</dbReference>
<dbReference type="GO" id="GO:0033389">
    <property type="term" value="P:putrescine biosynthetic process from arginine, via agmatine"/>
    <property type="evidence" value="ECO:0007669"/>
    <property type="project" value="TreeGrafter"/>
</dbReference>
<comment type="similarity">
    <text evidence="3">Belongs to the arginase family.</text>
</comment>
<dbReference type="OrthoDB" id="9788689at2"/>